<dbReference type="AlphaFoldDB" id="A0A6A6TIN5"/>
<dbReference type="Pfam" id="PF12796">
    <property type="entry name" value="Ank_2"/>
    <property type="match status" value="4"/>
</dbReference>
<evidence type="ECO:0000259" key="4">
    <source>
        <dbReference type="Pfam" id="PF24883"/>
    </source>
</evidence>
<dbReference type="InterPro" id="IPR002110">
    <property type="entry name" value="Ankyrin_rpt"/>
</dbReference>
<dbReference type="InterPro" id="IPR054471">
    <property type="entry name" value="GPIID_WHD"/>
</dbReference>
<evidence type="ECO:0000313" key="5">
    <source>
        <dbReference type="EMBL" id="KAF2659750.1"/>
    </source>
</evidence>
<organism evidence="5 6">
    <name type="scientific">Lophiostoma macrostomum CBS 122681</name>
    <dbReference type="NCBI Taxonomy" id="1314788"/>
    <lineage>
        <taxon>Eukaryota</taxon>
        <taxon>Fungi</taxon>
        <taxon>Dikarya</taxon>
        <taxon>Ascomycota</taxon>
        <taxon>Pezizomycotina</taxon>
        <taxon>Dothideomycetes</taxon>
        <taxon>Pleosporomycetidae</taxon>
        <taxon>Pleosporales</taxon>
        <taxon>Lophiostomataceae</taxon>
        <taxon>Lophiostoma</taxon>
    </lineage>
</organism>
<dbReference type="OrthoDB" id="195446at2759"/>
<dbReference type="SUPFAM" id="SSF48403">
    <property type="entry name" value="Ankyrin repeat"/>
    <property type="match status" value="1"/>
</dbReference>
<feature type="domain" description="Nephrocystin 3-like N-terminal" evidence="4">
    <location>
        <begin position="35"/>
        <end position="195"/>
    </location>
</feature>
<feature type="repeat" description="ANK" evidence="2">
    <location>
        <begin position="600"/>
        <end position="628"/>
    </location>
</feature>
<feature type="domain" description="GPI inositol-deacylase winged helix" evidence="3">
    <location>
        <begin position="309"/>
        <end position="394"/>
    </location>
</feature>
<dbReference type="Gene3D" id="3.40.50.300">
    <property type="entry name" value="P-loop containing nucleotide triphosphate hydrolases"/>
    <property type="match status" value="1"/>
</dbReference>
<dbReference type="InterPro" id="IPR027417">
    <property type="entry name" value="P-loop_NTPase"/>
</dbReference>
<evidence type="ECO:0000259" key="3">
    <source>
        <dbReference type="Pfam" id="PF22939"/>
    </source>
</evidence>
<dbReference type="InterPro" id="IPR056884">
    <property type="entry name" value="NPHP3-like_N"/>
</dbReference>
<proteinExistence type="predicted"/>
<feature type="repeat" description="ANK" evidence="2">
    <location>
        <begin position="696"/>
        <end position="728"/>
    </location>
</feature>
<dbReference type="InterPro" id="IPR036770">
    <property type="entry name" value="Ankyrin_rpt-contain_sf"/>
</dbReference>
<dbReference type="Gene3D" id="1.25.40.20">
    <property type="entry name" value="Ankyrin repeat-containing domain"/>
    <property type="match status" value="2"/>
</dbReference>
<dbReference type="Proteomes" id="UP000799324">
    <property type="component" value="Unassembled WGS sequence"/>
</dbReference>
<feature type="repeat" description="ANK" evidence="2">
    <location>
        <begin position="727"/>
        <end position="755"/>
    </location>
</feature>
<keyword evidence="2" id="KW-0040">ANK repeat</keyword>
<evidence type="ECO:0000256" key="2">
    <source>
        <dbReference type="PROSITE-ProRule" id="PRU00023"/>
    </source>
</evidence>
<feature type="repeat" description="ANK" evidence="2">
    <location>
        <begin position="529"/>
        <end position="553"/>
    </location>
</feature>
<dbReference type="SUPFAM" id="SSF52540">
    <property type="entry name" value="P-loop containing nucleoside triphosphate hydrolases"/>
    <property type="match status" value="1"/>
</dbReference>
<dbReference type="SMART" id="SM00248">
    <property type="entry name" value="ANK"/>
    <property type="match status" value="8"/>
</dbReference>
<feature type="non-terminal residue" evidence="5">
    <location>
        <position position="755"/>
    </location>
</feature>
<evidence type="ECO:0000256" key="1">
    <source>
        <dbReference type="ARBA" id="ARBA00022737"/>
    </source>
</evidence>
<gene>
    <name evidence="5" type="ORF">K491DRAFT_558279</name>
</gene>
<keyword evidence="6" id="KW-1185">Reference proteome</keyword>
<keyword evidence="1" id="KW-0677">Repeat</keyword>
<feature type="non-terminal residue" evidence="5">
    <location>
        <position position="1"/>
    </location>
</feature>
<feature type="repeat" description="ANK" evidence="2">
    <location>
        <begin position="632"/>
        <end position="661"/>
    </location>
</feature>
<protein>
    <submittedName>
        <fullName evidence="5">Ankyrin</fullName>
    </submittedName>
</protein>
<dbReference type="PANTHER" id="PTHR10039:SF15">
    <property type="entry name" value="NACHT DOMAIN-CONTAINING PROTEIN"/>
    <property type="match status" value="1"/>
</dbReference>
<dbReference type="EMBL" id="MU004304">
    <property type="protein sequence ID" value="KAF2659750.1"/>
    <property type="molecule type" value="Genomic_DNA"/>
</dbReference>
<dbReference type="PROSITE" id="PS50088">
    <property type="entry name" value="ANK_REPEAT"/>
    <property type="match status" value="5"/>
</dbReference>
<dbReference type="Pfam" id="PF22939">
    <property type="entry name" value="WHD_GPIID"/>
    <property type="match status" value="1"/>
</dbReference>
<name>A0A6A6TIN5_9PLEO</name>
<dbReference type="Pfam" id="PF24883">
    <property type="entry name" value="NPHP3_N"/>
    <property type="match status" value="1"/>
</dbReference>
<dbReference type="PROSITE" id="PS50297">
    <property type="entry name" value="ANK_REP_REGION"/>
    <property type="match status" value="5"/>
</dbReference>
<accession>A0A6A6TIN5</accession>
<dbReference type="PANTHER" id="PTHR10039">
    <property type="entry name" value="AMELOGENIN"/>
    <property type="match status" value="1"/>
</dbReference>
<reference evidence="5" key="1">
    <citation type="journal article" date="2020" name="Stud. Mycol.">
        <title>101 Dothideomycetes genomes: a test case for predicting lifestyles and emergence of pathogens.</title>
        <authorList>
            <person name="Haridas S."/>
            <person name="Albert R."/>
            <person name="Binder M."/>
            <person name="Bloem J."/>
            <person name="Labutti K."/>
            <person name="Salamov A."/>
            <person name="Andreopoulos B."/>
            <person name="Baker S."/>
            <person name="Barry K."/>
            <person name="Bills G."/>
            <person name="Bluhm B."/>
            <person name="Cannon C."/>
            <person name="Castanera R."/>
            <person name="Culley D."/>
            <person name="Daum C."/>
            <person name="Ezra D."/>
            <person name="Gonzalez J."/>
            <person name="Henrissat B."/>
            <person name="Kuo A."/>
            <person name="Liang C."/>
            <person name="Lipzen A."/>
            <person name="Lutzoni F."/>
            <person name="Magnuson J."/>
            <person name="Mondo S."/>
            <person name="Nolan M."/>
            <person name="Ohm R."/>
            <person name="Pangilinan J."/>
            <person name="Park H.-J."/>
            <person name="Ramirez L."/>
            <person name="Alfaro M."/>
            <person name="Sun H."/>
            <person name="Tritt A."/>
            <person name="Yoshinaga Y."/>
            <person name="Zwiers L.-H."/>
            <person name="Turgeon B."/>
            <person name="Goodwin S."/>
            <person name="Spatafora J."/>
            <person name="Crous P."/>
            <person name="Grigoriev I."/>
        </authorList>
    </citation>
    <scope>NUCLEOTIDE SEQUENCE</scope>
    <source>
        <strain evidence="5">CBS 122681</strain>
    </source>
</reference>
<sequence length="755" mass="83746">NRNQSTQQQKTILDWLGPLSMSHTHRNILSLRSPGTGTWLIEDESYKSWAKTPKNQAIWLRGIPGAGKTVLTSIVVENLLHHNQSDDTAVSFVYCDYNDAAQQTSERILSTILAAIIRHRPLSEQLVDFYNEHDKIGVQPTLTELERVRRVEATRLSSVFVIVDAIDEMKDDIREALLNVLFNLAPYLNIMLVSRPSIDISRQFLRIKTIEANAKDQDIHRYAEYRLMPNKRSQLAAVLEGRSDLRKHAVESVVDQSQGMFRLAQLHLDLLSDMPNARAFRRTLLDLPLGLDAAHNETINRILNQSDVARETAISALKWLTNVRRPITLLELQYALAVESDAEVFDPEGLVDEEYILSVCKGLVTVADEPHGTMVRMVYLSHYTVLEYLKTDNRFHGPATEEQLALACLTHLLFQVNDTRNNGSEDASAQNKNPFHAYAAEFWGVHARGEPEAVLGPRAFQFVGDYKKTGYVRSALASSKSLFRFELANEYFFSRALRKASARGYTDIVQFLLDRAKISDFSVGTLGRALHSASRNGHLEIVKKLIHAGADVNGSYLTPWIAAEDSVPLCVACEHGHADIVEFLLGHTAVSKWYDCSGLPLELAARKAQLDVAKTLISHGADVKFGSVWQGSPLLSAAMAGHVDMMKLLLENGADARATSDCYRKMTPLQIAANGHRSVVEILLDHGASIDGSPDAYLTPLQTAVFHGNIVIIKLLLRRGASPDAPPGKSALLTAIRQGDEDAIKLLLDFGATPS</sequence>
<evidence type="ECO:0000313" key="6">
    <source>
        <dbReference type="Proteomes" id="UP000799324"/>
    </source>
</evidence>